<dbReference type="EMBL" id="JAUHHV010000001">
    <property type="protein sequence ID" value="KAK1440727.1"/>
    <property type="molecule type" value="Genomic_DNA"/>
</dbReference>
<evidence type="ECO:0008006" key="4">
    <source>
        <dbReference type="Google" id="ProtNLM"/>
    </source>
</evidence>
<organism evidence="2 3">
    <name type="scientific">Tagetes erecta</name>
    <name type="common">African marigold</name>
    <dbReference type="NCBI Taxonomy" id="13708"/>
    <lineage>
        <taxon>Eukaryota</taxon>
        <taxon>Viridiplantae</taxon>
        <taxon>Streptophyta</taxon>
        <taxon>Embryophyta</taxon>
        <taxon>Tracheophyta</taxon>
        <taxon>Spermatophyta</taxon>
        <taxon>Magnoliopsida</taxon>
        <taxon>eudicotyledons</taxon>
        <taxon>Gunneridae</taxon>
        <taxon>Pentapetalae</taxon>
        <taxon>asterids</taxon>
        <taxon>campanulids</taxon>
        <taxon>Asterales</taxon>
        <taxon>Asteraceae</taxon>
        <taxon>Asteroideae</taxon>
        <taxon>Heliantheae alliance</taxon>
        <taxon>Tageteae</taxon>
        <taxon>Tagetes</taxon>
    </lineage>
</organism>
<comment type="caution">
    <text evidence="2">The sequence shown here is derived from an EMBL/GenBank/DDBJ whole genome shotgun (WGS) entry which is preliminary data.</text>
</comment>
<proteinExistence type="predicted"/>
<dbReference type="Proteomes" id="UP001229421">
    <property type="component" value="Unassembled WGS sequence"/>
</dbReference>
<reference evidence="2" key="1">
    <citation type="journal article" date="2023" name="bioRxiv">
        <title>Improved chromosome-level genome assembly for marigold (Tagetes erecta).</title>
        <authorList>
            <person name="Jiang F."/>
            <person name="Yuan L."/>
            <person name="Wang S."/>
            <person name="Wang H."/>
            <person name="Xu D."/>
            <person name="Wang A."/>
            <person name="Fan W."/>
        </authorList>
    </citation>
    <scope>NUCLEOTIDE SEQUENCE</scope>
    <source>
        <strain evidence="2">WSJ</strain>
        <tissue evidence="2">Leaf</tissue>
    </source>
</reference>
<name>A0AAD8LLX6_TARER</name>
<evidence type="ECO:0000313" key="2">
    <source>
        <dbReference type="EMBL" id="KAK1440727.1"/>
    </source>
</evidence>
<keyword evidence="3" id="KW-1185">Reference proteome</keyword>
<keyword evidence="1" id="KW-0732">Signal</keyword>
<sequence length="100" mass="11250">MSTSFNYRCLVLLFFRRCLQMSSTDCRYFPAKKQTTPWIYIKTDCNGIDAHPITPKNLAHHYAGALSSKNGLGRFLENASSPLSSLLLLHSISDFSFGND</sequence>
<feature type="signal peptide" evidence="1">
    <location>
        <begin position="1"/>
        <end position="24"/>
    </location>
</feature>
<dbReference type="AlphaFoldDB" id="A0AAD8LLX6"/>
<accession>A0AAD8LLX6</accession>
<feature type="chain" id="PRO_5041940925" description="Secreted protein" evidence="1">
    <location>
        <begin position="25"/>
        <end position="100"/>
    </location>
</feature>
<evidence type="ECO:0000256" key="1">
    <source>
        <dbReference type="SAM" id="SignalP"/>
    </source>
</evidence>
<gene>
    <name evidence="2" type="ORF">QVD17_06558</name>
</gene>
<evidence type="ECO:0000313" key="3">
    <source>
        <dbReference type="Proteomes" id="UP001229421"/>
    </source>
</evidence>
<protein>
    <recommendedName>
        <fullName evidence="4">Secreted protein</fullName>
    </recommendedName>
</protein>